<evidence type="ECO:0000256" key="1">
    <source>
        <dbReference type="ARBA" id="ARBA00023015"/>
    </source>
</evidence>
<dbReference type="PRINTS" id="PR00032">
    <property type="entry name" value="HTHARAC"/>
</dbReference>
<dbReference type="Proteomes" id="UP001597362">
    <property type="component" value="Unassembled WGS sequence"/>
</dbReference>
<dbReference type="Pfam" id="PF12833">
    <property type="entry name" value="HTH_18"/>
    <property type="match status" value="1"/>
</dbReference>
<dbReference type="InterPro" id="IPR003313">
    <property type="entry name" value="AraC-bd"/>
</dbReference>
<feature type="domain" description="HTH araC/xylS-type" evidence="4">
    <location>
        <begin position="178"/>
        <end position="276"/>
    </location>
</feature>
<dbReference type="EMBL" id="JBHUHO010000013">
    <property type="protein sequence ID" value="MFD2115113.1"/>
    <property type="molecule type" value="Genomic_DNA"/>
</dbReference>
<keyword evidence="2" id="KW-0238">DNA-binding</keyword>
<dbReference type="PANTHER" id="PTHR43280:SF28">
    <property type="entry name" value="HTH-TYPE TRANSCRIPTIONAL ACTIVATOR RHAS"/>
    <property type="match status" value="1"/>
</dbReference>
<evidence type="ECO:0000259" key="4">
    <source>
        <dbReference type="PROSITE" id="PS01124"/>
    </source>
</evidence>
<accession>A0ABW4YHG1</accession>
<keyword evidence="3" id="KW-0804">Transcription</keyword>
<dbReference type="InterPro" id="IPR014710">
    <property type="entry name" value="RmlC-like_jellyroll"/>
</dbReference>
<dbReference type="InterPro" id="IPR009057">
    <property type="entry name" value="Homeodomain-like_sf"/>
</dbReference>
<dbReference type="RefSeq" id="WP_377770138.1">
    <property type="nucleotide sequence ID" value="NZ_JBHUHO010000013.1"/>
</dbReference>
<dbReference type="SMART" id="SM00342">
    <property type="entry name" value="HTH_ARAC"/>
    <property type="match status" value="1"/>
</dbReference>
<dbReference type="SUPFAM" id="SSF46689">
    <property type="entry name" value="Homeodomain-like"/>
    <property type="match status" value="2"/>
</dbReference>
<gene>
    <name evidence="5" type="ORF">ACFSJH_05110</name>
</gene>
<protein>
    <submittedName>
        <fullName evidence="5">AraC family transcriptional regulator</fullName>
    </submittedName>
</protein>
<dbReference type="InterPro" id="IPR018060">
    <property type="entry name" value="HTH_AraC"/>
</dbReference>
<keyword evidence="1" id="KW-0805">Transcription regulation</keyword>
<dbReference type="InterPro" id="IPR037923">
    <property type="entry name" value="HTH-like"/>
</dbReference>
<evidence type="ECO:0000313" key="5">
    <source>
        <dbReference type="EMBL" id="MFD2115113.1"/>
    </source>
</evidence>
<evidence type="ECO:0000256" key="2">
    <source>
        <dbReference type="ARBA" id="ARBA00023125"/>
    </source>
</evidence>
<dbReference type="PROSITE" id="PS01124">
    <property type="entry name" value="HTH_ARAC_FAMILY_2"/>
    <property type="match status" value="1"/>
</dbReference>
<organism evidence="5 6">
    <name type="scientific">Paenibacillus yanchengensis</name>
    <dbReference type="NCBI Taxonomy" id="2035833"/>
    <lineage>
        <taxon>Bacteria</taxon>
        <taxon>Bacillati</taxon>
        <taxon>Bacillota</taxon>
        <taxon>Bacilli</taxon>
        <taxon>Bacillales</taxon>
        <taxon>Paenibacillaceae</taxon>
        <taxon>Paenibacillus</taxon>
    </lineage>
</organism>
<sequence>MKQGSFAFRYTDVVPHLLLDSIGWHTTDSPTYGNDGNARTDHDHIVFQYTLRGEGRIEVNGQMHRLMKGQAFLVKIPSDHRYYYDATTLEPWQFLWLNAKGEDALRMAERIIAEQGNILTIDQNSFAITSFWDMYRTISEDQLTDSTELSVLLYQFILALSVPKTTVNNGIEHVPIVSKAIRYIKDHVAKSLTLDDIAAHCNVSGAYLCRLFQRSSLVSPLEYLRRRKIELAISMLRTTELSAQDIGKQCGFDSASYFSKTFKVYLGFTPSDYRKHRTNYPFYTVFLD</sequence>
<reference evidence="6" key="1">
    <citation type="journal article" date="2019" name="Int. J. Syst. Evol. Microbiol.">
        <title>The Global Catalogue of Microorganisms (GCM) 10K type strain sequencing project: providing services to taxonomists for standard genome sequencing and annotation.</title>
        <authorList>
            <consortium name="The Broad Institute Genomics Platform"/>
            <consortium name="The Broad Institute Genome Sequencing Center for Infectious Disease"/>
            <person name="Wu L."/>
            <person name="Ma J."/>
        </authorList>
    </citation>
    <scope>NUCLEOTIDE SEQUENCE [LARGE SCALE GENOMIC DNA]</scope>
    <source>
        <strain evidence="6">GH52</strain>
    </source>
</reference>
<dbReference type="SUPFAM" id="SSF51215">
    <property type="entry name" value="Regulatory protein AraC"/>
    <property type="match status" value="1"/>
</dbReference>
<comment type="caution">
    <text evidence="5">The sequence shown here is derived from an EMBL/GenBank/DDBJ whole genome shotgun (WGS) entry which is preliminary data.</text>
</comment>
<dbReference type="Gene3D" id="1.10.10.60">
    <property type="entry name" value="Homeodomain-like"/>
    <property type="match status" value="2"/>
</dbReference>
<name>A0ABW4YHG1_9BACL</name>
<keyword evidence="6" id="KW-1185">Reference proteome</keyword>
<dbReference type="PANTHER" id="PTHR43280">
    <property type="entry name" value="ARAC-FAMILY TRANSCRIPTIONAL REGULATOR"/>
    <property type="match status" value="1"/>
</dbReference>
<dbReference type="InterPro" id="IPR020449">
    <property type="entry name" value="Tscrpt_reg_AraC-type_HTH"/>
</dbReference>
<dbReference type="Gene3D" id="2.60.120.10">
    <property type="entry name" value="Jelly Rolls"/>
    <property type="match status" value="1"/>
</dbReference>
<proteinExistence type="predicted"/>
<evidence type="ECO:0000256" key="3">
    <source>
        <dbReference type="ARBA" id="ARBA00023163"/>
    </source>
</evidence>
<evidence type="ECO:0000313" key="6">
    <source>
        <dbReference type="Proteomes" id="UP001597362"/>
    </source>
</evidence>
<dbReference type="Pfam" id="PF02311">
    <property type="entry name" value="AraC_binding"/>
    <property type="match status" value="1"/>
</dbReference>